<accession>A0A5B8Y8F2</accession>
<keyword evidence="2" id="KW-1185">Reference proteome</keyword>
<accession>A0A4Y6PWV2</accession>
<gene>
    <name evidence="1" type="ORF">FIV42_19280</name>
</gene>
<organism evidence="1 2">
    <name type="scientific">Persicimonas caeni</name>
    <dbReference type="NCBI Taxonomy" id="2292766"/>
    <lineage>
        <taxon>Bacteria</taxon>
        <taxon>Deltaproteobacteria</taxon>
        <taxon>Bradymonadales</taxon>
        <taxon>Bradymonadaceae</taxon>
        <taxon>Persicimonas</taxon>
    </lineage>
</organism>
<reference evidence="1 2" key="1">
    <citation type="submission" date="2019-06" db="EMBL/GenBank/DDBJ databases">
        <title>Persicimonas caeni gen. nov., sp. nov., a predatory bacterium isolated from solar saltern.</title>
        <authorList>
            <person name="Wang S."/>
        </authorList>
    </citation>
    <scope>NUCLEOTIDE SEQUENCE [LARGE SCALE GENOMIC DNA]</scope>
    <source>
        <strain evidence="1 2">YN101</strain>
    </source>
</reference>
<sequence>MIQSIHPRVLEVELEHHREWALACWSDTDSDALRDQLVRLLELTFLAEYSQQPSIALGERNFKAVQLLVFDELSQPSREVLAELGFDETQYVPDQYEERMAAWREEAEAEGVHPPESPVAVFKADIERPNASISDKIEQIQRQMIDQLDGEVFGETPGGPSKLMATYFRQHFNTTITPDRKGLHSFELFLIQEKAHTLRWMPPLLFQGLCDFVGVLLQAEYNLNVQWALSTPDDSGFAPPPVFRVPASGGGYEHIPIGKLIIEWCVLPQPEETPTLAQRIEEVV</sequence>
<dbReference type="OrthoDB" id="5491728at2"/>
<dbReference type="Proteomes" id="UP000315995">
    <property type="component" value="Chromosome"/>
</dbReference>
<dbReference type="AlphaFoldDB" id="A0A4Y6PWV2"/>
<evidence type="ECO:0000313" key="1">
    <source>
        <dbReference type="EMBL" id="QDG52808.1"/>
    </source>
</evidence>
<dbReference type="EMBL" id="CP041186">
    <property type="protein sequence ID" value="QDG52808.1"/>
    <property type="molecule type" value="Genomic_DNA"/>
</dbReference>
<evidence type="ECO:0000313" key="2">
    <source>
        <dbReference type="Proteomes" id="UP000315995"/>
    </source>
</evidence>
<dbReference type="RefSeq" id="WP_141199271.1">
    <property type="nucleotide sequence ID" value="NZ_CP041186.1"/>
</dbReference>
<proteinExistence type="predicted"/>
<protein>
    <submittedName>
        <fullName evidence="1">Uncharacterized protein</fullName>
    </submittedName>
</protein>
<name>A0A4Y6PWV2_PERCE</name>